<evidence type="ECO:0000313" key="3">
    <source>
        <dbReference type="EMBL" id="AOH53753.1"/>
    </source>
</evidence>
<protein>
    <submittedName>
        <fullName evidence="3">Undecaprenyl-diphosphatase</fullName>
    </submittedName>
</protein>
<keyword evidence="1" id="KW-0812">Transmembrane</keyword>
<dbReference type="PANTHER" id="PTHR14969">
    <property type="entry name" value="SPHINGOSINE-1-PHOSPHATE PHOSPHOHYDROLASE"/>
    <property type="match status" value="1"/>
</dbReference>
<dbReference type="GO" id="GO:0005886">
    <property type="term" value="C:plasma membrane"/>
    <property type="evidence" value="ECO:0007669"/>
    <property type="project" value="InterPro"/>
</dbReference>
<dbReference type="SUPFAM" id="SSF48317">
    <property type="entry name" value="Acid phosphatase/Vanadium-dependent haloperoxidase"/>
    <property type="match status" value="1"/>
</dbReference>
<evidence type="ECO:0000313" key="4">
    <source>
        <dbReference type="Proteomes" id="UP000077926"/>
    </source>
</evidence>
<feature type="transmembrane region" description="Helical" evidence="1">
    <location>
        <begin position="143"/>
        <end position="160"/>
    </location>
</feature>
<gene>
    <name evidence="3" type="ORF">ABE28_005280</name>
</gene>
<evidence type="ECO:0000256" key="1">
    <source>
        <dbReference type="SAM" id="Phobius"/>
    </source>
</evidence>
<dbReference type="AlphaFoldDB" id="A0A1B3XKK6"/>
<dbReference type="CDD" id="cd03385">
    <property type="entry name" value="PAP2_BcrC_like"/>
    <property type="match status" value="1"/>
</dbReference>
<dbReference type="STRING" id="264697.ABE28_005280"/>
<feature type="domain" description="Phosphatidic acid phosphatase type 2/haloperoxidase" evidence="2">
    <location>
        <begin position="52"/>
        <end position="160"/>
    </location>
</feature>
<sequence length="187" mass="21253">MNYELFQAVHRHAGHHLFMDGFMVFITEKALIIYAIALLLMWFLGSRIYKKTVLLAALTGFLGLLLNLIISKIYFEPRPFVTHLVDVLIYHTADASFPSDHTTGAFSLAFAVLFRHRKIGLGMLLLAVLTGISRIYVGHHYPIDVMGSIVVGMLVSVFIYKTSSFLEQILQSIIDIYYRVAQFPQKK</sequence>
<proteinExistence type="predicted"/>
<dbReference type="OrthoDB" id="9789113at2"/>
<dbReference type="Gene3D" id="1.20.144.10">
    <property type="entry name" value="Phosphatidic acid phosphatase type 2/haloperoxidase"/>
    <property type="match status" value="1"/>
</dbReference>
<accession>A0A1B3XKK6</accession>
<dbReference type="InterPro" id="IPR000326">
    <property type="entry name" value="PAP2/HPO"/>
</dbReference>
<dbReference type="KEGG" id="bmur:ABE28_005280"/>
<dbReference type="PANTHER" id="PTHR14969:SF58">
    <property type="entry name" value="UNDECAPRENYL-DIPHOSPHATASE BCRC"/>
    <property type="match status" value="1"/>
</dbReference>
<reference evidence="3 4" key="1">
    <citation type="submission" date="2016-08" db="EMBL/GenBank/DDBJ databases">
        <title>Complete genome sequence of Bacillus muralis G25-68, a strain with toxicity to nematodes.</title>
        <authorList>
            <person name="Zheng Z."/>
        </authorList>
    </citation>
    <scope>NUCLEOTIDE SEQUENCE [LARGE SCALE GENOMIC DNA]</scope>
    <source>
        <strain evidence="3 4">G25-68</strain>
    </source>
</reference>
<dbReference type="Pfam" id="PF01569">
    <property type="entry name" value="PAP2"/>
    <property type="match status" value="1"/>
</dbReference>
<dbReference type="GO" id="GO:0050380">
    <property type="term" value="F:undecaprenyl-diphosphatase activity"/>
    <property type="evidence" value="ECO:0007669"/>
    <property type="project" value="InterPro"/>
</dbReference>
<dbReference type="EMBL" id="CP017080">
    <property type="protein sequence ID" value="AOH53753.1"/>
    <property type="molecule type" value="Genomic_DNA"/>
</dbReference>
<keyword evidence="1" id="KW-1133">Transmembrane helix</keyword>
<feature type="transmembrane region" description="Helical" evidence="1">
    <location>
        <begin position="119"/>
        <end position="137"/>
    </location>
</feature>
<dbReference type="SMART" id="SM00014">
    <property type="entry name" value="acidPPc"/>
    <property type="match status" value="1"/>
</dbReference>
<dbReference type="InterPro" id="IPR033879">
    <property type="entry name" value="UPP_Pase"/>
</dbReference>
<dbReference type="RefSeq" id="WP_064466723.1">
    <property type="nucleotide sequence ID" value="NZ_CP017080.1"/>
</dbReference>
<feature type="transmembrane region" description="Helical" evidence="1">
    <location>
        <begin position="22"/>
        <end position="45"/>
    </location>
</feature>
<organism evidence="3 4">
    <name type="scientific">Peribacillus muralis</name>
    <dbReference type="NCBI Taxonomy" id="264697"/>
    <lineage>
        <taxon>Bacteria</taxon>
        <taxon>Bacillati</taxon>
        <taxon>Bacillota</taxon>
        <taxon>Bacilli</taxon>
        <taxon>Bacillales</taxon>
        <taxon>Bacillaceae</taxon>
        <taxon>Peribacillus</taxon>
    </lineage>
</organism>
<keyword evidence="4" id="KW-1185">Reference proteome</keyword>
<evidence type="ECO:0000259" key="2">
    <source>
        <dbReference type="SMART" id="SM00014"/>
    </source>
</evidence>
<dbReference type="InterPro" id="IPR036938">
    <property type="entry name" value="PAP2/HPO_sf"/>
</dbReference>
<keyword evidence="1" id="KW-0472">Membrane</keyword>
<dbReference type="Proteomes" id="UP000077926">
    <property type="component" value="Chromosome"/>
</dbReference>
<feature type="transmembrane region" description="Helical" evidence="1">
    <location>
        <begin position="52"/>
        <end position="75"/>
    </location>
</feature>
<name>A0A1B3XKK6_9BACI</name>